<evidence type="ECO:0000259" key="17">
    <source>
        <dbReference type="PROSITE" id="PS50089"/>
    </source>
</evidence>
<dbReference type="SMART" id="SM00184">
    <property type="entry name" value="RING"/>
    <property type="match status" value="1"/>
</dbReference>
<dbReference type="GO" id="GO:0008270">
    <property type="term" value="F:zinc ion binding"/>
    <property type="evidence" value="ECO:0007669"/>
    <property type="project" value="UniProtKB-KW"/>
</dbReference>
<dbReference type="PANTHER" id="PTHR14155:SF610">
    <property type="entry name" value="OS01G0755700 PROTEIN"/>
    <property type="match status" value="1"/>
</dbReference>
<comment type="pathway">
    <text evidence="3">Protein modification; protein ubiquitination.</text>
</comment>
<evidence type="ECO:0000256" key="15">
    <source>
        <dbReference type="SAM" id="MobiDB-lite"/>
    </source>
</evidence>
<dbReference type="Proteomes" id="UP000729402">
    <property type="component" value="Unassembled WGS sequence"/>
</dbReference>
<dbReference type="GO" id="GO:0016020">
    <property type="term" value="C:membrane"/>
    <property type="evidence" value="ECO:0007669"/>
    <property type="project" value="UniProtKB-SubCell"/>
</dbReference>
<evidence type="ECO:0000256" key="14">
    <source>
        <dbReference type="PROSITE-ProRule" id="PRU00175"/>
    </source>
</evidence>
<evidence type="ECO:0000256" key="11">
    <source>
        <dbReference type="ARBA" id="ARBA00022989"/>
    </source>
</evidence>
<evidence type="ECO:0000256" key="16">
    <source>
        <dbReference type="SAM" id="Phobius"/>
    </source>
</evidence>
<dbReference type="FunFam" id="3.30.40.10:FF:000836">
    <property type="entry name" value="RING-H2 finger protein ATL40"/>
    <property type="match status" value="1"/>
</dbReference>
<keyword evidence="19" id="KW-1185">Reference proteome</keyword>
<reference evidence="18" key="2">
    <citation type="submission" date="2021-02" db="EMBL/GenBank/DDBJ databases">
        <authorList>
            <person name="Kimball J.A."/>
            <person name="Haas M.W."/>
            <person name="Macchietto M."/>
            <person name="Kono T."/>
            <person name="Duquette J."/>
            <person name="Shao M."/>
        </authorList>
    </citation>
    <scope>NUCLEOTIDE SEQUENCE</scope>
    <source>
        <tissue evidence="18">Fresh leaf tissue</tissue>
    </source>
</reference>
<evidence type="ECO:0000256" key="13">
    <source>
        <dbReference type="ARBA" id="ARBA00024209"/>
    </source>
</evidence>
<evidence type="ECO:0000256" key="9">
    <source>
        <dbReference type="ARBA" id="ARBA00022786"/>
    </source>
</evidence>
<dbReference type="AlphaFoldDB" id="A0A8J5RZX4"/>
<reference evidence="18" key="1">
    <citation type="journal article" date="2021" name="bioRxiv">
        <title>Whole Genome Assembly and Annotation of Northern Wild Rice, Zizania palustris L., Supports a Whole Genome Duplication in the Zizania Genus.</title>
        <authorList>
            <person name="Haas M."/>
            <person name="Kono T."/>
            <person name="Macchietto M."/>
            <person name="Millas R."/>
            <person name="McGilp L."/>
            <person name="Shao M."/>
            <person name="Duquette J."/>
            <person name="Hirsch C.N."/>
            <person name="Kimball J."/>
        </authorList>
    </citation>
    <scope>NUCLEOTIDE SEQUENCE</scope>
    <source>
        <tissue evidence="18">Fresh leaf tissue</tissue>
    </source>
</reference>
<evidence type="ECO:0000256" key="8">
    <source>
        <dbReference type="ARBA" id="ARBA00022771"/>
    </source>
</evidence>
<dbReference type="EC" id="2.3.2.27" evidence="4"/>
<evidence type="ECO:0000256" key="5">
    <source>
        <dbReference type="ARBA" id="ARBA00022679"/>
    </source>
</evidence>
<feature type="compositionally biased region" description="Pro residues" evidence="15">
    <location>
        <begin position="222"/>
        <end position="236"/>
    </location>
</feature>
<evidence type="ECO:0000313" key="18">
    <source>
        <dbReference type="EMBL" id="KAG8055388.1"/>
    </source>
</evidence>
<keyword evidence="9" id="KW-0833">Ubl conjugation pathway</keyword>
<keyword evidence="11 16" id="KW-1133">Transmembrane helix</keyword>
<dbReference type="InterPro" id="IPR053238">
    <property type="entry name" value="RING-H2_zinc_finger"/>
</dbReference>
<keyword evidence="10" id="KW-0862">Zinc</keyword>
<proteinExistence type="inferred from homology"/>
<feature type="region of interest" description="Disordered" evidence="15">
    <location>
        <begin position="1"/>
        <end position="22"/>
    </location>
</feature>
<evidence type="ECO:0000256" key="2">
    <source>
        <dbReference type="ARBA" id="ARBA00004167"/>
    </source>
</evidence>
<comment type="catalytic activity">
    <reaction evidence="1">
        <text>S-ubiquitinyl-[E2 ubiquitin-conjugating enzyme]-L-cysteine + [acceptor protein]-L-lysine = [E2 ubiquitin-conjugating enzyme]-L-cysteine + N(6)-ubiquitinyl-[acceptor protein]-L-lysine.</text>
        <dbReference type="EC" id="2.3.2.27"/>
    </reaction>
</comment>
<evidence type="ECO:0000313" key="19">
    <source>
        <dbReference type="Proteomes" id="UP000729402"/>
    </source>
</evidence>
<keyword evidence="5" id="KW-0808">Transferase</keyword>
<evidence type="ECO:0000256" key="1">
    <source>
        <dbReference type="ARBA" id="ARBA00000900"/>
    </source>
</evidence>
<name>A0A8J5RZX4_ZIZPA</name>
<dbReference type="InterPro" id="IPR001841">
    <property type="entry name" value="Znf_RING"/>
</dbReference>
<dbReference type="Pfam" id="PF13639">
    <property type="entry name" value="zf-RING_2"/>
    <property type="match status" value="1"/>
</dbReference>
<keyword evidence="12 16" id="KW-0472">Membrane</keyword>
<evidence type="ECO:0000256" key="6">
    <source>
        <dbReference type="ARBA" id="ARBA00022692"/>
    </source>
</evidence>
<comment type="subcellular location">
    <subcellularLocation>
        <location evidence="2">Membrane</location>
        <topology evidence="2">Single-pass membrane protein</topology>
    </subcellularLocation>
</comment>
<comment type="similarity">
    <text evidence="13">Belongs to the RING-type zinc finger family. ATL subfamily.</text>
</comment>
<feature type="region of interest" description="Disordered" evidence="15">
    <location>
        <begin position="170"/>
        <end position="236"/>
    </location>
</feature>
<dbReference type="PROSITE" id="PS50089">
    <property type="entry name" value="ZF_RING_2"/>
    <property type="match status" value="1"/>
</dbReference>
<dbReference type="CDD" id="cd16461">
    <property type="entry name" value="RING-H2_EL5-like"/>
    <property type="match status" value="1"/>
</dbReference>
<protein>
    <recommendedName>
        <fullName evidence="4">RING-type E3 ubiquitin transferase</fullName>
        <ecNumber evidence="4">2.3.2.27</ecNumber>
    </recommendedName>
</protein>
<sequence>MSGKVNDPGTAWFGSGERSTAAPPGRNVRLIVIAVAAFVTVLGLAIVLHLYVCHIRRRNRRRVAAAAALAAAAAAPPKGGLDASAIAALPTVAYGKAGDAAPGTECAICLGAMQEGDVVRVLPACGHMFHVACVDRWLASSSSCPVCRAVVEPPPPLPTAAAFVQEKQDGALKEDAAGSSAPTPARGLGASLMKMLNRERPSSRSLHGVHAVELEDLESQLPRPPPPPPPLQGLQQ</sequence>
<dbReference type="OrthoDB" id="8062037at2759"/>
<keyword evidence="6 16" id="KW-0812">Transmembrane</keyword>
<accession>A0A8J5RZX4</accession>
<organism evidence="18 19">
    <name type="scientific">Zizania palustris</name>
    <name type="common">Northern wild rice</name>
    <dbReference type="NCBI Taxonomy" id="103762"/>
    <lineage>
        <taxon>Eukaryota</taxon>
        <taxon>Viridiplantae</taxon>
        <taxon>Streptophyta</taxon>
        <taxon>Embryophyta</taxon>
        <taxon>Tracheophyta</taxon>
        <taxon>Spermatophyta</taxon>
        <taxon>Magnoliopsida</taxon>
        <taxon>Liliopsida</taxon>
        <taxon>Poales</taxon>
        <taxon>Poaceae</taxon>
        <taxon>BOP clade</taxon>
        <taxon>Oryzoideae</taxon>
        <taxon>Oryzeae</taxon>
        <taxon>Zizaniinae</taxon>
        <taxon>Zizania</taxon>
    </lineage>
</organism>
<dbReference type="PANTHER" id="PTHR14155">
    <property type="entry name" value="RING FINGER DOMAIN-CONTAINING"/>
    <property type="match status" value="1"/>
</dbReference>
<evidence type="ECO:0000256" key="12">
    <source>
        <dbReference type="ARBA" id="ARBA00023136"/>
    </source>
</evidence>
<keyword evidence="8 14" id="KW-0863">Zinc-finger</keyword>
<evidence type="ECO:0000256" key="7">
    <source>
        <dbReference type="ARBA" id="ARBA00022723"/>
    </source>
</evidence>
<feature type="domain" description="RING-type" evidence="17">
    <location>
        <begin position="106"/>
        <end position="148"/>
    </location>
</feature>
<comment type="caution">
    <text evidence="18">The sequence shown here is derived from an EMBL/GenBank/DDBJ whole genome shotgun (WGS) entry which is preliminary data.</text>
</comment>
<evidence type="ECO:0000256" key="4">
    <source>
        <dbReference type="ARBA" id="ARBA00012483"/>
    </source>
</evidence>
<dbReference type="GO" id="GO:0061630">
    <property type="term" value="F:ubiquitin protein ligase activity"/>
    <property type="evidence" value="ECO:0007669"/>
    <property type="project" value="UniProtKB-EC"/>
</dbReference>
<dbReference type="EMBL" id="JAAALK010000288">
    <property type="protein sequence ID" value="KAG8055388.1"/>
    <property type="molecule type" value="Genomic_DNA"/>
</dbReference>
<feature type="transmembrane region" description="Helical" evidence="16">
    <location>
        <begin position="30"/>
        <end position="52"/>
    </location>
</feature>
<evidence type="ECO:0000256" key="3">
    <source>
        <dbReference type="ARBA" id="ARBA00004906"/>
    </source>
</evidence>
<evidence type="ECO:0000256" key="10">
    <source>
        <dbReference type="ARBA" id="ARBA00022833"/>
    </source>
</evidence>
<gene>
    <name evidence="18" type="ORF">GUJ93_ZPchr0001g30100</name>
</gene>
<keyword evidence="7" id="KW-0479">Metal-binding</keyword>